<dbReference type="GO" id="GO:0009279">
    <property type="term" value="C:cell outer membrane"/>
    <property type="evidence" value="ECO:0007669"/>
    <property type="project" value="UniProtKB-SubCell"/>
</dbReference>
<dbReference type="InterPro" id="IPR003423">
    <property type="entry name" value="OMP_efflux"/>
</dbReference>
<comment type="subcellular location">
    <subcellularLocation>
        <location evidence="1">Cell outer membrane</location>
    </subcellularLocation>
</comment>
<dbReference type="EMBL" id="CP130613">
    <property type="protein sequence ID" value="WKW16015.1"/>
    <property type="molecule type" value="Genomic_DNA"/>
</dbReference>
<evidence type="ECO:0000313" key="11">
    <source>
        <dbReference type="Proteomes" id="UP001229955"/>
    </source>
</evidence>
<dbReference type="AlphaFoldDB" id="A0AA49K177"/>
<dbReference type="GO" id="GO:0015562">
    <property type="term" value="F:efflux transmembrane transporter activity"/>
    <property type="evidence" value="ECO:0007669"/>
    <property type="project" value="InterPro"/>
</dbReference>
<dbReference type="InterPro" id="IPR051906">
    <property type="entry name" value="TolC-like"/>
</dbReference>
<evidence type="ECO:0000256" key="1">
    <source>
        <dbReference type="ARBA" id="ARBA00004442"/>
    </source>
</evidence>
<comment type="similarity">
    <text evidence="2">Belongs to the outer membrane factor (OMF) (TC 1.B.17) family.</text>
</comment>
<feature type="chain" id="PRO_5041454282" evidence="8">
    <location>
        <begin position="24"/>
        <end position="417"/>
    </location>
</feature>
<keyword evidence="6" id="KW-0472">Membrane</keyword>
<accession>A0AA49Q5X4</accession>
<keyword evidence="4" id="KW-1134">Transmembrane beta strand</keyword>
<evidence type="ECO:0000256" key="4">
    <source>
        <dbReference type="ARBA" id="ARBA00022452"/>
    </source>
</evidence>
<reference evidence="10" key="1">
    <citation type="submission" date="2023-07" db="EMBL/GenBank/DDBJ databases">
        <authorList>
            <person name="Haufschild T."/>
            <person name="Kallscheuer N."/>
            <person name="Hammer J."/>
            <person name="Kohn T."/>
            <person name="Kabuu M."/>
            <person name="Jogler M."/>
            <person name="Wohfarth N."/>
            <person name="Heuer A."/>
            <person name="Rohde M."/>
            <person name="van Teeseling M.C.F."/>
            <person name="Jogler C."/>
        </authorList>
    </citation>
    <scope>NUCLEOTIDE SEQUENCE</scope>
    <source>
        <strain evidence="9">Strain 138</strain>
        <strain evidence="10">Strain 318</strain>
    </source>
</reference>
<evidence type="ECO:0000256" key="8">
    <source>
        <dbReference type="SAM" id="SignalP"/>
    </source>
</evidence>
<keyword evidence="3" id="KW-0813">Transport</keyword>
<dbReference type="KEGG" id="pspc:Strain318_002423"/>
<keyword evidence="7" id="KW-0998">Cell outer membrane</keyword>
<evidence type="ECO:0000256" key="7">
    <source>
        <dbReference type="ARBA" id="ARBA00023237"/>
    </source>
</evidence>
<dbReference type="GO" id="GO:0015288">
    <property type="term" value="F:porin activity"/>
    <property type="evidence" value="ECO:0007669"/>
    <property type="project" value="TreeGrafter"/>
</dbReference>
<accession>A0AA49K177</accession>
<dbReference type="GO" id="GO:1990281">
    <property type="term" value="C:efflux pump complex"/>
    <property type="evidence" value="ECO:0007669"/>
    <property type="project" value="TreeGrafter"/>
</dbReference>
<sequence length="417" mass="43904">MPRLSFGAVCALMLLASAMPAQEAVTAGAQPSLTLEQAVERAMRSGPGAQAASAARQIVVGRARADAQWANPTFELRRENEGAPLPYDDFATFTLPVSVTGRRFALRSALGAARERGIADSLFVQREAGFDAAREWWALWTAASTATFATAQAARFAELARFDSLRAAEGVIAEASAMRTRLEAERAGYHAVQAIAAAGRARAALAARLGVEDPRQLALAAPPALEVAALTFDADEAIAQALAQRPDVRAAQAAAREAERRRAAEARGSVADVGVTAGYKGTGGYAAGVVGLFVTPPILNANGGNRERATGEWLLADAERRALEIRVRGEVQAAFDAVRAMDAMAIRADATSAQRADELAAAAEAAYREGHATLTETLEALRAVTDVRAAALQATADRHLIRLELRRAMGAPVLEMP</sequence>
<dbReference type="Proteomes" id="UP001229955">
    <property type="component" value="Chromosome"/>
</dbReference>
<keyword evidence="11" id="KW-1185">Reference proteome</keyword>
<dbReference type="SUPFAM" id="SSF56954">
    <property type="entry name" value="Outer membrane efflux proteins (OEP)"/>
    <property type="match status" value="1"/>
</dbReference>
<evidence type="ECO:0000256" key="5">
    <source>
        <dbReference type="ARBA" id="ARBA00022692"/>
    </source>
</evidence>
<dbReference type="EMBL" id="CP130612">
    <property type="protein sequence ID" value="WKW13109.1"/>
    <property type="molecule type" value="Genomic_DNA"/>
</dbReference>
<organism evidence="10 11">
    <name type="scientific">Pseudogemmatithrix spongiicola</name>
    <dbReference type="NCBI Taxonomy" id="3062599"/>
    <lineage>
        <taxon>Bacteria</taxon>
        <taxon>Pseudomonadati</taxon>
        <taxon>Gemmatimonadota</taxon>
        <taxon>Gemmatimonadia</taxon>
        <taxon>Gemmatimonadales</taxon>
        <taxon>Gemmatimonadaceae</taxon>
        <taxon>Pseudogemmatithrix</taxon>
    </lineage>
</organism>
<keyword evidence="5" id="KW-0812">Transmembrane</keyword>
<dbReference type="Pfam" id="PF02321">
    <property type="entry name" value="OEP"/>
    <property type="match status" value="1"/>
</dbReference>
<dbReference type="RefSeq" id="WP_367885971.1">
    <property type="nucleotide sequence ID" value="NZ_CP130612.1"/>
</dbReference>
<evidence type="ECO:0000256" key="2">
    <source>
        <dbReference type="ARBA" id="ARBA00007613"/>
    </source>
</evidence>
<dbReference type="Gene3D" id="1.20.1600.10">
    <property type="entry name" value="Outer membrane efflux proteins (OEP)"/>
    <property type="match status" value="1"/>
</dbReference>
<evidence type="ECO:0000313" key="9">
    <source>
        <dbReference type="EMBL" id="WKW13109.1"/>
    </source>
</evidence>
<dbReference type="PANTHER" id="PTHR30026:SF21">
    <property type="entry name" value="SLR1270 PROTEIN"/>
    <property type="match status" value="1"/>
</dbReference>
<keyword evidence="8" id="KW-0732">Signal</keyword>
<gene>
    <name evidence="9" type="ORF">Strain138_002424</name>
    <name evidence="10" type="ORF">Strain318_002423</name>
</gene>
<evidence type="ECO:0000256" key="3">
    <source>
        <dbReference type="ARBA" id="ARBA00022448"/>
    </source>
</evidence>
<proteinExistence type="inferred from homology"/>
<evidence type="ECO:0000313" key="10">
    <source>
        <dbReference type="EMBL" id="WKW16015.1"/>
    </source>
</evidence>
<protein>
    <submittedName>
        <fullName evidence="10">TolC family protein</fullName>
    </submittedName>
</protein>
<evidence type="ECO:0000256" key="6">
    <source>
        <dbReference type="ARBA" id="ARBA00023136"/>
    </source>
</evidence>
<feature type="signal peptide" evidence="8">
    <location>
        <begin position="1"/>
        <end position="23"/>
    </location>
</feature>
<dbReference type="PANTHER" id="PTHR30026">
    <property type="entry name" value="OUTER MEMBRANE PROTEIN TOLC"/>
    <property type="match status" value="1"/>
</dbReference>
<name>A0AA49K177_9BACT</name>